<dbReference type="PANTHER" id="PTHR34203">
    <property type="entry name" value="METHYLTRANSFERASE, FKBM FAMILY PROTEIN"/>
    <property type="match status" value="1"/>
</dbReference>
<dbReference type="Pfam" id="PF05050">
    <property type="entry name" value="Methyltransf_21"/>
    <property type="match status" value="1"/>
</dbReference>
<proteinExistence type="predicted"/>
<dbReference type="Gene3D" id="3.40.50.150">
    <property type="entry name" value="Vaccinia Virus protein VP39"/>
    <property type="match status" value="1"/>
</dbReference>
<dbReference type="Proteomes" id="UP000664399">
    <property type="component" value="Unassembled WGS sequence"/>
</dbReference>
<dbReference type="EMBL" id="JAFVMG010000002">
    <property type="protein sequence ID" value="MBO1327607.1"/>
    <property type="molecule type" value="Genomic_DNA"/>
</dbReference>
<comment type="caution">
    <text evidence="2">The sequence shown here is derived from an EMBL/GenBank/DDBJ whole genome shotgun (WGS) entry which is preliminary data.</text>
</comment>
<evidence type="ECO:0000259" key="1">
    <source>
        <dbReference type="Pfam" id="PF05050"/>
    </source>
</evidence>
<sequence>MSMNLPDNFDGFYNIVLGMSLNSLKFNNFSDNFDAERFNFDGQDRSRDFDLNARMFFFSWFFARRERLFEAYSSLSNDQSKLLYICLITYRLAGHLAFKIPVDFLSRQKELEAFRAAEKSTESQYPVTGMFGKLQHFDFEFEGHRYVADCLGLEACLHRRQYFYEVGDVRVMPEPGDVVIDGGACTGDTALVFSNAVGPAGKVYSFDPVKDHIDILRYNIAQFPYQNVVAMPYGLSDHEVDAPLMVTDHYAPGFSVEAKPVPLTSLDSLVERGEIDRIDYIKLDVEGAELETLKGAIQSIRKFRPKMAISLYHKPDDIFSLLLYVKEHFDFYKFYIGHYTIHQEETVLYCAPISR</sequence>
<keyword evidence="3" id="KW-1185">Reference proteome</keyword>
<keyword evidence="2" id="KW-0808">Transferase</keyword>
<dbReference type="GO" id="GO:0008168">
    <property type="term" value="F:methyltransferase activity"/>
    <property type="evidence" value="ECO:0007669"/>
    <property type="project" value="UniProtKB-KW"/>
</dbReference>
<feature type="domain" description="Methyltransferase FkbM" evidence="1">
    <location>
        <begin position="181"/>
        <end position="318"/>
    </location>
</feature>
<evidence type="ECO:0000313" key="2">
    <source>
        <dbReference type="EMBL" id="MBO1327607.1"/>
    </source>
</evidence>
<dbReference type="SUPFAM" id="SSF53335">
    <property type="entry name" value="S-adenosyl-L-methionine-dependent methyltransferases"/>
    <property type="match status" value="1"/>
</dbReference>
<keyword evidence="2" id="KW-0489">Methyltransferase</keyword>
<dbReference type="NCBIfam" id="TIGR01444">
    <property type="entry name" value="fkbM_fam"/>
    <property type="match status" value="1"/>
</dbReference>
<dbReference type="GO" id="GO:0032259">
    <property type="term" value="P:methylation"/>
    <property type="evidence" value="ECO:0007669"/>
    <property type="project" value="UniProtKB-KW"/>
</dbReference>
<evidence type="ECO:0000313" key="3">
    <source>
        <dbReference type="Proteomes" id="UP000664399"/>
    </source>
</evidence>
<reference evidence="2 3" key="1">
    <citation type="submission" date="2021-03" db="EMBL/GenBank/DDBJ databases">
        <title>The complete genome sequence of Acetobacter suratthaniensis TBRC 1719.</title>
        <authorList>
            <person name="Charoenyingcharoen P."/>
            <person name="Yukphan P."/>
        </authorList>
    </citation>
    <scope>NUCLEOTIDE SEQUENCE [LARGE SCALE GENOMIC DNA]</scope>
    <source>
        <strain evidence="2 3">TBRC 1719</strain>
    </source>
</reference>
<dbReference type="InterPro" id="IPR006342">
    <property type="entry name" value="FkbM_mtfrase"/>
</dbReference>
<dbReference type="InterPro" id="IPR029063">
    <property type="entry name" value="SAM-dependent_MTases_sf"/>
</dbReference>
<dbReference type="PANTHER" id="PTHR34203:SF15">
    <property type="entry name" value="SLL1173 PROTEIN"/>
    <property type="match status" value="1"/>
</dbReference>
<organism evidence="2 3">
    <name type="scientific">Acetobacter suratthaniensis</name>
    <dbReference type="NCBI Taxonomy" id="1502841"/>
    <lineage>
        <taxon>Bacteria</taxon>
        <taxon>Pseudomonadati</taxon>
        <taxon>Pseudomonadota</taxon>
        <taxon>Alphaproteobacteria</taxon>
        <taxon>Acetobacterales</taxon>
        <taxon>Acetobacteraceae</taxon>
        <taxon>Acetobacter</taxon>
    </lineage>
</organism>
<dbReference type="InterPro" id="IPR052514">
    <property type="entry name" value="SAM-dependent_MTase"/>
</dbReference>
<gene>
    <name evidence="2" type="ORF">J2D75_03840</name>
</gene>
<protein>
    <submittedName>
        <fullName evidence="2">FkbM family methyltransferase</fullName>
    </submittedName>
</protein>
<name>A0ABS3LJ45_9PROT</name>
<accession>A0ABS3LJ45</accession>